<name>A0A0S4JJ40_BODSA</name>
<comment type="subcellular location">
    <subcellularLocation>
        <location evidence="1">Membrane</location>
        <topology evidence="1">Single-pass type II membrane protein</topology>
    </subcellularLocation>
</comment>
<dbReference type="AlphaFoldDB" id="A0A0S4JJ40"/>
<keyword evidence="2" id="KW-0812">Transmembrane</keyword>
<dbReference type="GO" id="GO:0042285">
    <property type="term" value="F:xylosyltransferase activity"/>
    <property type="evidence" value="ECO:0007669"/>
    <property type="project" value="TreeGrafter"/>
</dbReference>
<reference evidence="9" key="1">
    <citation type="submission" date="2015-09" db="EMBL/GenBank/DDBJ databases">
        <authorList>
            <consortium name="Pathogen Informatics"/>
        </authorList>
    </citation>
    <scope>NUCLEOTIDE SEQUENCE [LARGE SCALE GENOMIC DNA]</scope>
    <source>
        <strain evidence="9">Lake Konstanz</strain>
    </source>
</reference>
<evidence type="ECO:0000256" key="4">
    <source>
        <dbReference type="ARBA" id="ARBA00022989"/>
    </source>
</evidence>
<dbReference type="GO" id="GO:0016020">
    <property type="term" value="C:membrane"/>
    <property type="evidence" value="ECO:0007669"/>
    <property type="project" value="UniProtKB-SubCell"/>
</dbReference>
<dbReference type="GO" id="GO:0035269">
    <property type="term" value="P:protein O-linked glycosylation via mannose"/>
    <property type="evidence" value="ECO:0007669"/>
    <property type="project" value="TreeGrafter"/>
</dbReference>
<feature type="chain" id="PRO_5006622425" evidence="7">
    <location>
        <begin position="19"/>
        <end position="452"/>
    </location>
</feature>
<evidence type="ECO:0000256" key="7">
    <source>
        <dbReference type="SAM" id="SignalP"/>
    </source>
</evidence>
<evidence type="ECO:0000256" key="6">
    <source>
        <dbReference type="ARBA" id="ARBA00023180"/>
    </source>
</evidence>
<dbReference type="Pfam" id="PF13896">
    <property type="entry name" value="Glyco_transf_49"/>
    <property type="match status" value="2"/>
</dbReference>
<evidence type="ECO:0000256" key="2">
    <source>
        <dbReference type="ARBA" id="ARBA00022692"/>
    </source>
</evidence>
<feature type="signal peptide" evidence="7">
    <location>
        <begin position="1"/>
        <end position="18"/>
    </location>
</feature>
<keyword evidence="4" id="KW-1133">Transmembrane helix</keyword>
<dbReference type="PANTHER" id="PTHR12270">
    <property type="entry name" value="GLYCOSYLTRANSFERASE-RELATED"/>
    <property type="match status" value="1"/>
</dbReference>
<dbReference type="OrthoDB" id="411524at2759"/>
<organism evidence="8 9">
    <name type="scientific">Bodo saltans</name>
    <name type="common">Flagellated protozoan</name>
    <dbReference type="NCBI Taxonomy" id="75058"/>
    <lineage>
        <taxon>Eukaryota</taxon>
        <taxon>Discoba</taxon>
        <taxon>Euglenozoa</taxon>
        <taxon>Kinetoplastea</taxon>
        <taxon>Metakinetoplastina</taxon>
        <taxon>Eubodonida</taxon>
        <taxon>Bodonidae</taxon>
        <taxon>Bodo</taxon>
    </lineage>
</organism>
<dbReference type="InterPro" id="IPR051292">
    <property type="entry name" value="Xyl/GlcA_transferase"/>
</dbReference>
<dbReference type="VEuPathDB" id="TriTrypDB:BSAL_15405"/>
<evidence type="ECO:0000313" key="8">
    <source>
        <dbReference type="EMBL" id="CUG88437.1"/>
    </source>
</evidence>
<evidence type="ECO:0000256" key="1">
    <source>
        <dbReference type="ARBA" id="ARBA00004606"/>
    </source>
</evidence>
<keyword evidence="9" id="KW-1185">Reference proteome</keyword>
<keyword evidence="5" id="KW-0472">Membrane</keyword>
<evidence type="ECO:0000313" key="9">
    <source>
        <dbReference type="Proteomes" id="UP000051952"/>
    </source>
</evidence>
<protein>
    <submittedName>
        <fullName evidence="8">Glycosyltransferase, putative</fullName>
    </submittedName>
</protein>
<keyword evidence="6" id="KW-0325">Glycoprotein</keyword>
<evidence type="ECO:0000256" key="5">
    <source>
        <dbReference type="ARBA" id="ARBA00023136"/>
    </source>
</evidence>
<dbReference type="GO" id="GO:0015020">
    <property type="term" value="F:glucuronosyltransferase activity"/>
    <property type="evidence" value="ECO:0007669"/>
    <property type="project" value="TreeGrafter"/>
</dbReference>
<keyword evidence="8" id="KW-0808">Transferase</keyword>
<sequence>MWIALWAILVLTTHHVAAHMDDWEDLPDLAKEHELKPVDYSITYRWHSATIRPKRGMPNITLVAHATVDRLAHVVRWCEQWRGPMSISVFARPMVDDAGAIMGAFAVDPCLKAHADLHLVMHPDHQYNPRASKHEEGVLEMIAHYPFNTQRNVALDGCVGDLALLIDIDFHLMPLPMGNEGTDSSGSSDGGDGGGTEALLRAHFERQRKIVSRWSFLQSEPHVLNTAFYVIPAVETVVKSMTLPATMQELSSIVGSHGACPFYGHHCKHCHRPTNLNRFLKIASSSTPLSPSDENGSPYLVDYEHGYEPYGIVNKSGRIPLCLANPTSPTTRHAFKKHDLTLPRYRKEFVGRGKDKVSFFYELSAGQKRAFIVLAPPFFLVHAGRGDHPSNPGEEYLVRVLQNNIRYREFRQYVEKKYDPIWEQVRPAHQCDFNLLYPPPPPPPEEDDDDEL</sequence>
<keyword evidence="7" id="KW-0732">Signal</keyword>
<keyword evidence="3" id="KW-0735">Signal-anchor</keyword>
<dbReference type="EMBL" id="CYKH01001644">
    <property type="protein sequence ID" value="CUG88437.1"/>
    <property type="molecule type" value="Genomic_DNA"/>
</dbReference>
<accession>A0A0S4JJ40</accession>
<dbReference type="Proteomes" id="UP000051952">
    <property type="component" value="Unassembled WGS sequence"/>
</dbReference>
<proteinExistence type="predicted"/>
<evidence type="ECO:0000256" key="3">
    <source>
        <dbReference type="ARBA" id="ARBA00022968"/>
    </source>
</evidence>
<gene>
    <name evidence="8" type="ORF">BSAL_15405</name>
</gene>
<dbReference type="PANTHER" id="PTHR12270:SF52">
    <property type="entry name" value="GLYCOSYLTRANSFERASE-LIKE PROTEIN GNT13-RELATED"/>
    <property type="match status" value="1"/>
</dbReference>